<evidence type="ECO:0000313" key="4">
    <source>
        <dbReference type="Proteomes" id="UP000199202"/>
    </source>
</evidence>
<sequence>MRTFANVQELKAAVGETLGPTEWRIVTQEQVNLFADATSDHQWIHVDVERAKEGPFGGTIAHGYLSLSLLPSFMFEMVQVQGIAMGVNFGLNKVRFPRPVPVGSRIRATAELNDVKGTPAGFLSNLKMTIEIEGEKRPACIAETLILYVPAE</sequence>
<gene>
    <name evidence="3" type="ORF">SAMN05421869_122151</name>
</gene>
<keyword evidence="4" id="KW-1185">Reference proteome</keyword>
<dbReference type="PANTHER" id="PTHR42993:SF1">
    <property type="entry name" value="MAOC-LIKE DEHYDRATASE DOMAIN-CONTAINING PROTEIN"/>
    <property type="match status" value="1"/>
</dbReference>
<evidence type="ECO:0000256" key="1">
    <source>
        <dbReference type="ARBA" id="ARBA00005254"/>
    </source>
</evidence>
<dbReference type="InterPro" id="IPR002539">
    <property type="entry name" value="MaoC-like_dom"/>
</dbReference>
<feature type="domain" description="MaoC-like" evidence="2">
    <location>
        <begin position="12"/>
        <end position="116"/>
    </location>
</feature>
<dbReference type="STRING" id="633440.SAMN05421869_122151"/>
<protein>
    <submittedName>
        <fullName evidence="3">Acyl dehydratase</fullName>
    </submittedName>
</protein>
<comment type="similarity">
    <text evidence="1">Belongs to the enoyl-CoA hydratase/isomerase family.</text>
</comment>
<evidence type="ECO:0000259" key="2">
    <source>
        <dbReference type="Pfam" id="PF01575"/>
    </source>
</evidence>
<accession>A0A1G9HM63</accession>
<dbReference type="OrthoDB" id="9801735at2"/>
<dbReference type="Proteomes" id="UP000199202">
    <property type="component" value="Unassembled WGS sequence"/>
</dbReference>
<dbReference type="InterPro" id="IPR029069">
    <property type="entry name" value="HotDog_dom_sf"/>
</dbReference>
<dbReference type="Pfam" id="PF01575">
    <property type="entry name" value="MaoC_dehydratas"/>
    <property type="match status" value="1"/>
</dbReference>
<dbReference type="AlphaFoldDB" id="A0A1G9HM63"/>
<dbReference type="Gene3D" id="3.10.129.10">
    <property type="entry name" value="Hotdog Thioesterase"/>
    <property type="match status" value="1"/>
</dbReference>
<dbReference type="RefSeq" id="WP_090943434.1">
    <property type="nucleotide sequence ID" value="NZ_FNDJ01000022.1"/>
</dbReference>
<dbReference type="InterPro" id="IPR039375">
    <property type="entry name" value="NodN-like"/>
</dbReference>
<organism evidence="3 4">
    <name type="scientific">Nonomuraea jiangxiensis</name>
    <dbReference type="NCBI Taxonomy" id="633440"/>
    <lineage>
        <taxon>Bacteria</taxon>
        <taxon>Bacillati</taxon>
        <taxon>Actinomycetota</taxon>
        <taxon>Actinomycetes</taxon>
        <taxon>Streptosporangiales</taxon>
        <taxon>Streptosporangiaceae</taxon>
        <taxon>Nonomuraea</taxon>
    </lineage>
</organism>
<name>A0A1G9HM63_9ACTN</name>
<proteinExistence type="inferred from homology"/>
<dbReference type="PANTHER" id="PTHR42993">
    <property type="entry name" value="MAOC-LIKE DEHYDRATASE DOMAIN-CONTAINING PROTEIN"/>
    <property type="match status" value="1"/>
</dbReference>
<reference evidence="3 4" key="1">
    <citation type="submission" date="2016-10" db="EMBL/GenBank/DDBJ databases">
        <authorList>
            <person name="de Groot N.N."/>
        </authorList>
    </citation>
    <scope>NUCLEOTIDE SEQUENCE [LARGE SCALE GENOMIC DNA]</scope>
    <source>
        <strain evidence="3 4">CGMCC 4.6533</strain>
    </source>
</reference>
<dbReference type="CDD" id="cd03450">
    <property type="entry name" value="NodN"/>
    <property type="match status" value="1"/>
</dbReference>
<dbReference type="EMBL" id="FNDJ01000022">
    <property type="protein sequence ID" value="SDL14061.1"/>
    <property type="molecule type" value="Genomic_DNA"/>
</dbReference>
<dbReference type="SUPFAM" id="SSF54637">
    <property type="entry name" value="Thioesterase/thiol ester dehydrase-isomerase"/>
    <property type="match status" value="1"/>
</dbReference>
<evidence type="ECO:0000313" key="3">
    <source>
        <dbReference type="EMBL" id="SDL14061.1"/>
    </source>
</evidence>